<keyword evidence="6" id="KW-1185">Reference proteome</keyword>
<feature type="domain" description="NAD(P)-binding" evidence="4">
    <location>
        <begin position="8"/>
        <end position="146"/>
    </location>
</feature>
<dbReference type="OrthoDB" id="419598at2759"/>
<evidence type="ECO:0000256" key="3">
    <source>
        <dbReference type="ARBA" id="ARBA00023002"/>
    </source>
</evidence>
<dbReference type="SUPFAM" id="SSF51735">
    <property type="entry name" value="NAD(P)-binding Rossmann-fold domains"/>
    <property type="match status" value="1"/>
</dbReference>
<gene>
    <name evidence="5" type="ORF">F53441_14069</name>
</gene>
<name>A0A8H4JHU9_9HYPO</name>
<accession>A0A8H4JHU9</accession>
<dbReference type="GO" id="GO:0016491">
    <property type="term" value="F:oxidoreductase activity"/>
    <property type="evidence" value="ECO:0007669"/>
    <property type="project" value="UniProtKB-KW"/>
</dbReference>
<evidence type="ECO:0000313" key="5">
    <source>
        <dbReference type="EMBL" id="KAF4427919.1"/>
    </source>
</evidence>
<comment type="caution">
    <text evidence="5">The sequence shown here is derived from an EMBL/GenBank/DDBJ whole genome shotgun (WGS) entry which is preliminary data.</text>
</comment>
<comment type="similarity">
    <text evidence="1">Belongs to the NmrA-type oxidoreductase family. Isoflavone reductase subfamily.</text>
</comment>
<sequence>MAIIALAGATGRVGKTIAEVLSTNPKHSFMILSRKEPENGGNFGTVHKVDYNDAASLLRVLEKHKIDTVISTILVKDDESSASEVALVKAAARSSTTKRFIASDYAAPIPRSKRFGRLLARQATIDELQNTDLEWTTVRNGQFADNLGIPHLKSYMIPMAPNVDMANQMAAVPGTGDDPIAYSYSFDIVKFVVAALDLHKWDRDLFCYSDSDTEPTCRDSRKGP</sequence>
<dbReference type="InterPro" id="IPR036291">
    <property type="entry name" value="NAD(P)-bd_dom_sf"/>
</dbReference>
<protein>
    <submittedName>
        <fullName evidence="5">NAD(P)-binding protein</fullName>
    </submittedName>
</protein>
<evidence type="ECO:0000256" key="1">
    <source>
        <dbReference type="ARBA" id="ARBA00005725"/>
    </source>
</evidence>
<proteinExistence type="inferred from homology"/>
<dbReference type="PANTHER" id="PTHR47706">
    <property type="entry name" value="NMRA-LIKE FAMILY PROTEIN"/>
    <property type="match status" value="1"/>
</dbReference>
<feature type="non-terminal residue" evidence="5">
    <location>
        <position position="1"/>
    </location>
</feature>
<dbReference type="InterPro" id="IPR051609">
    <property type="entry name" value="NmrA/Isoflavone_reductase-like"/>
</dbReference>
<reference evidence="5" key="1">
    <citation type="submission" date="2020-01" db="EMBL/GenBank/DDBJ databases">
        <title>Identification and distribution of gene clusters putatively required for synthesis of sphingolipid metabolism inhibitors in phylogenetically diverse species of the filamentous fungus Fusarium.</title>
        <authorList>
            <person name="Kim H.-S."/>
            <person name="Busman M."/>
            <person name="Brown D.W."/>
            <person name="Divon H."/>
            <person name="Uhlig S."/>
            <person name="Proctor R.H."/>
        </authorList>
    </citation>
    <scope>NUCLEOTIDE SEQUENCE</scope>
    <source>
        <strain evidence="5">NRRL 53441</strain>
    </source>
</reference>
<dbReference type="PANTHER" id="PTHR47706:SF4">
    <property type="entry name" value="NMRA-LIKE DOMAIN-CONTAINING PROTEIN"/>
    <property type="match status" value="1"/>
</dbReference>
<dbReference type="EMBL" id="JAADJG010001036">
    <property type="protein sequence ID" value="KAF4427919.1"/>
    <property type="molecule type" value="Genomic_DNA"/>
</dbReference>
<evidence type="ECO:0000259" key="4">
    <source>
        <dbReference type="Pfam" id="PF13460"/>
    </source>
</evidence>
<dbReference type="Proteomes" id="UP000605986">
    <property type="component" value="Unassembled WGS sequence"/>
</dbReference>
<keyword evidence="2" id="KW-0521">NADP</keyword>
<dbReference type="InterPro" id="IPR016040">
    <property type="entry name" value="NAD(P)-bd_dom"/>
</dbReference>
<dbReference type="Pfam" id="PF13460">
    <property type="entry name" value="NAD_binding_10"/>
    <property type="match status" value="1"/>
</dbReference>
<dbReference type="Gene3D" id="3.40.50.720">
    <property type="entry name" value="NAD(P)-binding Rossmann-like Domain"/>
    <property type="match status" value="1"/>
</dbReference>
<organism evidence="5 6">
    <name type="scientific">Fusarium austroafricanum</name>
    <dbReference type="NCBI Taxonomy" id="2364996"/>
    <lineage>
        <taxon>Eukaryota</taxon>
        <taxon>Fungi</taxon>
        <taxon>Dikarya</taxon>
        <taxon>Ascomycota</taxon>
        <taxon>Pezizomycotina</taxon>
        <taxon>Sordariomycetes</taxon>
        <taxon>Hypocreomycetidae</taxon>
        <taxon>Hypocreales</taxon>
        <taxon>Nectriaceae</taxon>
        <taxon>Fusarium</taxon>
        <taxon>Fusarium concolor species complex</taxon>
    </lineage>
</organism>
<evidence type="ECO:0000313" key="6">
    <source>
        <dbReference type="Proteomes" id="UP000605986"/>
    </source>
</evidence>
<keyword evidence="3" id="KW-0560">Oxidoreductase</keyword>
<dbReference type="AlphaFoldDB" id="A0A8H4JHU9"/>
<evidence type="ECO:0000256" key="2">
    <source>
        <dbReference type="ARBA" id="ARBA00022857"/>
    </source>
</evidence>